<dbReference type="GO" id="GO:0005829">
    <property type="term" value="C:cytosol"/>
    <property type="evidence" value="ECO:0007669"/>
    <property type="project" value="TreeGrafter"/>
</dbReference>
<dbReference type="PANTHER" id="PTHR30160">
    <property type="entry name" value="TETRAACYLDISACCHARIDE 4'-KINASE-RELATED"/>
    <property type="match status" value="1"/>
</dbReference>
<dbReference type="PANTHER" id="PTHR30160:SF1">
    <property type="entry name" value="LIPOPOLYSACCHARIDE 1,2-N-ACETYLGLUCOSAMINETRANSFERASE-RELATED"/>
    <property type="match status" value="1"/>
</dbReference>
<dbReference type="STRING" id="1469144.LI90_4154"/>
<dbReference type="Pfam" id="PF01075">
    <property type="entry name" value="Glyco_transf_9"/>
    <property type="match status" value="1"/>
</dbReference>
<dbReference type="GO" id="GO:0008713">
    <property type="term" value="F:ADP-heptose-lipopolysaccharide heptosyltransferase activity"/>
    <property type="evidence" value="ECO:0007669"/>
    <property type="project" value="TreeGrafter"/>
</dbReference>
<accession>A0A132MZ53</accession>
<dbReference type="AlphaFoldDB" id="A0A132MZ53"/>
<reference evidence="4" key="1">
    <citation type="submission" date="2015-04" db="EMBL/GenBank/DDBJ databases">
        <title>Physiological reanalysis, assessment of diazotrophy, and genome sequences of multiple isolates of Streptomyces thermoautotrophicus.</title>
        <authorList>
            <person name="MacKellar D.C."/>
            <person name="Lieber L."/>
            <person name="Norman J."/>
            <person name="Bolger A."/>
            <person name="Tobin C."/>
            <person name="Murray J.W."/>
            <person name="Chang R."/>
            <person name="Ford T."/>
            <person name="Nguyen P.Q."/>
            <person name="Woodward J."/>
            <person name="Permingeat H."/>
            <person name="Joshi N.S."/>
            <person name="Silver P.A."/>
            <person name="Usadel B."/>
            <person name="Rutherford A.W."/>
            <person name="Friesen M."/>
            <person name="Prell J."/>
        </authorList>
    </citation>
    <scope>NUCLEOTIDE SEQUENCE [LARGE SCALE GENOMIC DNA]</scope>
    <source>
        <strain evidence="4">H1</strain>
    </source>
</reference>
<proteinExistence type="predicted"/>
<comment type="caution">
    <text evidence="3">The sequence shown here is derived from an EMBL/GenBank/DDBJ whole genome shotgun (WGS) entry which is preliminary data.</text>
</comment>
<dbReference type="EMBL" id="LAXD01000001">
    <property type="protein sequence ID" value="KWX03104.1"/>
    <property type="molecule type" value="Genomic_DNA"/>
</dbReference>
<dbReference type="CDD" id="cd03789">
    <property type="entry name" value="GT9_LPS_heptosyltransferase"/>
    <property type="match status" value="1"/>
</dbReference>
<keyword evidence="4" id="KW-1185">Reference proteome</keyword>
<evidence type="ECO:0000256" key="2">
    <source>
        <dbReference type="ARBA" id="ARBA00022679"/>
    </source>
</evidence>
<dbReference type="Proteomes" id="UP000070188">
    <property type="component" value="Unassembled WGS sequence"/>
</dbReference>
<dbReference type="SUPFAM" id="SSF53756">
    <property type="entry name" value="UDP-Glycosyltransferase/glycogen phosphorylase"/>
    <property type="match status" value="1"/>
</dbReference>
<sequence length="327" mass="34794">MTSSAGCACRSPDAHPVQGEAAGAGEGSVLLYRALGLGDFLAAVPAYRAVQRARPDHQIVLAAPAWLEPLARLTGAVDRLLPARELEPLAWAGPPLAYAVNLHGRGPRSHQVLQALRPAQLLAFACPAAGYLAGPRWREDEHETRRWCRLLAHFGIPADPDELDLPHPPVPAPVGGATVVHPGASTPARRWAPERFAQVARYLAGRGHEVVLTGTTEERPLAERVAALAGLPRAAVLAGATTVEELAALVADARLVVSNDTGVAHLASAYRTPSVVLFGPVPPRRWGPPRRPQHLSLTGDAGRIDRIPVARVIRAVARVEYAISARR</sequence>
<gene>
    <name evidence="3" type="ORF">LI90_4154</name>
</gene>
<keyword evidence="2 3" id="KW-0808">Transferase</keyword>
<dbReference type="InterPro" id="IPR051199">
    <property type="entry name" value="LPS_LOS_Heptosyltrfase"/>
</dbReference>
<evidence type="ECO:0000256" key="1">
    <source>
        <dbReference type="ARBA" id="ARBA00022676"/>
    </source>
</evidence>
<protein>
    <submittedName>
        <fullName evidence="3">ADP-heptose--lipooligosaccharide heptosyltransferase II</fullName>
    </submittedName>
</protein>
<dbReference type="GO" id="GO:0009244">
    <property type="term" value="P:lipopolysaccharide core region biosynthetic process"/>
    <property type="evidence" value="ECO:0007669"/>
    <property type="project" value="TreeGrafter"/>
</dbReference>
<evidence type="ECO:0000313" key="3">
    <source>
        <dbReference type="EMBL" id="KWX03104.1"/>
    </source>
</evidence>
<dbReference type="InterPro" id="IPR002201">
    <property type="entry name" value="Glyco_trans_9"/>
</dbReference>
<evidence type="ECO:0000313" key="4">
    <source>
        <dbReference type="Proteomes" id="UP000070188"/>
    </source>
</evidence>
<keyword evidence="1" id="KW-0328">Glycosyltransferase</keyword>
<name>A0A132MZ53_9ACTN</name>
<organism evidence="3 4">
    <name type="scientific">Carbonactinospora thermoautotrophica</name>
    <dbReference type="NCBI Taxonomy" id="1469144"/>
    <lineage>
        <taxon>Bacteria</taxon>
        <taxon>Bacillati</taxon>
        <taxon>Actinomycetota</taxon>
        <taxon>Actinomycetes</taxon>
        <taxon>Kitasatosporales</taxon>
        <taxon>Carbonactinosporaceae</taxon>
        <taxon>Carbonactinospora</taxon>
    </lineage>
</organism>
<dbReference type="PATRIC" id="fig|1469144.10.peg.4456"/>
<dbReference type="Gene3D" id="3.40.50.2000">
    <property type="entry name" value="Glycogen Phosphorylase B"/>
    <property type="match status" value="2"/>
</dbReference>